<reference evidence="3 4" key="1">
    <citation type="submission" date="2019-03" db="EMBL/GenBank/DDBJ databases">
        <title>Roseomonas sp. a novel Roseomonas species isolated from Sea whip Gorgonian.</title>
        <authorList>
            <person name="Li F."/>
            <person name="Pan X."/>
            <person name="Huang S."/>
            <person name="Li Z."/>
            <person name="Meng B."/>
        </authorList>
    </citation>
    <scope>NUCLEOTIDE SEQUENCE [LARGE SCALE GENOMIC DNA]</scope>
    <source>
        <strain evidence="3 4">M0104</strain>
    </source>
</reference>
<dbReference type="Proteomes" id="UP000460715">
    <property type="component" value="Unassembled WGS sequence"/>
</dbReference>
<evidence type="ECO:0000259" key="2">
    <source>
        <dbReference type="PROSITE" id="PS51462"/>
    </source>
</evidence>
<gene>
    <name evidence="3" type="ORF">E0493_02510</name>
</gene>
<dbReference type="GO" id="GO:0006753">
    <property type="term" value="P:nucleoside phosphate metabolic process"/>
    <property type="evidence" value="ECO:0007669"/>
    <property type="project" value="TreeGrafter"/>
</dbReference>
<evidence type="ECO:0000256" key="1">
    <source>
        <dbReference type="ARBA" id="ARBA00022801"/>
    </source>
</evidence>
<dbReference type="RefSeq" id="WP_160935348.1">
    <property type="nucleotide sequence ID" value="NZ_SNVJ01000002.1"/>
</dbReference>
<organism evidence="3 4">
    <name type="scientific">Teichococcus coralli</name>
    <dbReference type="NCBI Taxonomy" id="2545983"/>
    <lineage>
        <taxon>Bacteria</taxon>
        <taxon>Pseudomonadati</taxon>
        <taxon>Pseudomonadota</taxon>
        <taxon>Alphaproteobacteria</taxon>
        <taxon>Acetobacterales</taxon>
        <taxon>Roseomonadaceae</taxon>
        <taxon>Roseomonas</taxon>
    </lineage>
</organism>
<dbReference type="PROSITE" id="PS51462">
    <property type="entry name" value="NUDIX"/>
    <property type="match status" value="1"/>
</dbReference>
<keyword evidence="1 3" id="KW-0378">Hydrolase</keyword>
<feature type="domain" description="Nudix hydrolase" evidence="2">
    <location>
        <begin position="43"/>
        <end position="173"/>
    </location>
</feature>
<dbReference type="Pfam" id="PF00293">
    <property type="entry name" value="NUDIX"/>
    <property type="match status" value="1"/>
</dbReference>
<dbReference type="PANTHER" id="PTHR11839:SF1">
    <property type="entry name" value="ADP-SUGAR PYROPHOSPHATASE"/>
    <property type="match status" value="1"/>
</dbReference>
<dbReference type="CDD" id="cd03424">
    <property type="entry name" value="NUDIX_ADPRase_Nudt5_UGPPase_Nudt14"/>
    <property type="match status" value="1"/>
</dbReference>
<comment type="caution">
    <text evidence="3">The sequence shown here is derived from an EMBL/GenBank/DDBJ whole genome shotgun (WGS) entry which is preliminary data.</text>
</comment>
<name>A0A845B6D1_9PROT</name>
<dbReference type="InterPro" id="IPR015797">
    <property type="entry name" value="NUDIX_hydrolase-like_dom_sf"/>
</dbReference>
<proteinExistence type="predicted"/>
<dbReference type="PANTHER" id="PTHR11839">
    <property type="entry name" value="UDP/ADP-SUGAR PYROPHOSPHATASE"/>
    <property type="match status" value="1"/>
</dbReference>
<dbReference type="Gene3D" id="3.90.79.10">
    <property type="entry name" value="Nucleoside Triphosphate Pyrophosphohydrolase"/>
    <property type="match status" value="1"/>
</dbReference>
<evidence type="ECO:0000313" key="4">
    <source>
        <dbReference type="Proteomes" id="UP000460715"/>
    </source>
</evidence>
<accession>A0A845B6D1</accession>
<protein>
    <submittedName>
        <fullName evidence="3">NUDIX hydrolase</fullName>
    </submittedName>
</protein>
<sequence>MSETPPWQVLSSRTVVRDRWIDVTADACRDARGNILDPYYTFAYPDWVHVVAITPADELVMVRQYRHGARGSSLELPAGRMDASDTDPLEGAARELREETGFAAPALRLISSLSPNTVTHRNRVHTVLAMDAVPAGPTAHEAGEDITVELWPLREVLSGIPQGLMLQALDLPGLFLALHAIGRLSLELQPR</sequence>
<dbReference type="InterPro" id="IPR000086">
    <property type="entry name" value="NUDIX_hydrolase_dom"/>
</dbReference>
<dbReference type="EMBL" id="SNVJ01000002">
    <property type="protein sequence ID" value="MXP62225.1"/>
    <property type="molecule type" value="Genomic_DNA"/>
</dbReference>
<dbReference type="GO" id="GO:0019693">
    <property type="term" value="P:ribose phosphate metabolic process"/>
    <property type="evidence" value="ECO:0007669"/>
    <property type="project" value="TreeGrafter"/>
</dbReference>
<dbReference type="AlphaFoldDB" id="A0A845B6D1"/>
<dbReference type="OrthoDB" id="9806150at2"/>
<evidence type="ECO:0000313" key="3">
    <source>
        <dbReference type="EMBL" id="MXP62225.1"/>
    </source>
</evidence>
<keyword evidence="4" id="KW-1185">Reference proteome</keyword>
<dbReference type="GO" id="GO:0016787">
    <property type="term" value="F:hydrolase activity"/>
    <property type="evidence" value="ECO:0007669"/>
    <property type="project" value="UniProtKB-KW"/>
</dbReference>
<dbReference type="SUPFAM" id="SSF55811">
    <property type="entry name" value="Nudix"/>
    <property type="match status" value="1"/>
</dbReference>